<evidence type="ECO:0000256" key="4">
    <source>
        <dbReference type="SAM" id="SignalP"/>
    </source>
</evidence>
<evidence type="ECO:0000259" key="5">
    <source>
        <dbReference type="PROSITE" id="PS50835"/>
    </source>
</evidence>
<dbReference type="Pfam" id="PF13927">
    <property type="entry name" value="Ig_3"/>
    <property type="match status" value="1"/>
</dbReference>
<feature type="domain" description="Fibronectin type-III" evidence="6">
    <location>
        <begin position="337"/>
        <end position="429"/>
    </location>
</feature>
<dbReference type="Pfam" id="PF00047">
    <property type="entry name" value="ig"/>
    <property type="match status" value="1"/>
</dbReference>
<keyword evidence="3" id="KW-0393">Immunoglobulin domain</keyword>
<dbReference type="SMART" id="SM00408">
    <property type="entry name" value="IGc2"/>
    <property type="match status" value="3"/>
</dbReference>
<dbReference type="InterPro" id="IPR007110">
    <property type="entry name" value="Ig-like_dom"/>
</dbReference>
<keyword evidence="8" id="KW-1185">Reference proteome</keyword>
<dbReference type="InterPro" id="IPR003961">
    <property type="entry name" value="FN3_dom"/>
</dbReference>
<dbReference type="InterPro" id="IPR003598">
    <property type="entry name" value="Ig_sub2"/>
</dbReference>
<dbReference type="AlphaFoldDB" id="A0A9P0L278"/>
<dbReference type="Proteomes" id="UP001152888">
    <property type="component" value="Unassembled WGS sequence"/>
</dbReference>
<dbReference type="OrthoDB" id="9355041at2759"/>
<feature type="signal peptide" evidence="4">
    <location>
        <begin position="1"/>
        <end position="22"/>
    </location>
</feature>
<reference evidence="7" key="1">
    <citation type="submission" date="2022-03" db="EMBL/GenBank/DDBJ databases">
        <authorList>
            <person name="Sayadi A."/>
        </authorList>
    </citation>
    <scope>NUCLEOTIDE SEQUENCE</scope>
</reference>
<dbReference type="CDD" id="cd00063">
    <property type="entry name" value="FN3"/>
    <property type="match status" value="1"/>
</dbReference>
<dbReference type="PROSITE" id="PS50835">
    <property type="entry name" value="IG_LIKE"/>
    <property type="match status" value="2"/>
</dbReference>
<evidence type="ECO:0000259" key="6">
    <source>
        <dbReference type="PROSITE" id="PS50853"/>
    </source>
</evidence>
<evidence type="ECO:0000313" key="7">
    <source>
        <dbReference type="EMBL" id="CAH1983945.1"/>
    </source>
</evidence>
<gene>
    <name evidence="7" type="ORF">ACAOBT_LOCUS15828</name>
</gene>
<feature type="domain" description="Ig-like" evidence="5">
    <location>
        <begin position="232"/>
        <end position="330"/>
    </location>
</feature>
<dbReference type="SUPFAM" id="SSF48726">
    <property type="entry name" value="Immunoglobulin"/>
    <property type="match status" value="3"/>
</dbReference>
<feature type="domain" description="Ig-like" evidence="5">
    <location>
        <begin position="29"/>
        <end position="118"/>
    </location>
</feature>
<comment type="caution">
    <text evidence="7">The sequence shown here is derived from an EMBL/GenBank/DDBJ whole genome shotgun (WGS) entry which is preliminary data.</text>
</comment>
<dbReference type="Gene3D" id="2.60.40.10">
    <property type="entry name" value="Immunoglobulins"/>
    <property type="match status" value="4"/>
</dbReference>
<dbReference type="InterPro" id="IPR036179">
    <property type="entry name" value="Ig-like_dom_sf"/>
</dbReference>
<dbReference type="InterPro" id="IPR003599">
    <property type="entry name" value="Ig_sub"/>
</dbReference>
<evidence type="ECO:0000256" key="3">
    <source>
        <dbReference type="ARBA" id="ARBA00023319"/>
    </source>
</evidence>
<evidence type="ECO:0000313" key="8">
    <source>
        <dbReference type="Proteomes" id="UP001152888"/>
    </source>
</evidence>
<evidence type="ECO:0000256" key="1">
    <source>
        <dbReference type="ARBA" id="ARBA00022729"/>
    </source>
</evidence>
<dbReference type="PANTHER" id="PTHR45080:SF8">
    <property type="entry name" value="IG-LIKE DOMAIN-CONTAINING PROTEIN"/>
    <property type="match status" value="1"/>
</dbReference>
<feature type="chain" id="PRO_5040311839" evidence="4">
    <location>
        <begin position="23"/>
        <end position="457"/>
    </location>
</feature>
<dbReference type="SMART" id="SM00060">
    <property type="entry name" value="FN3"/>
    <property type="match status" value="1"/>
</dbReference>
<dbReference type="InterPro" id="IPR050958">
    <property type="entry name" value="Cell_Adh-Cytoskel_Orgn"/>
</dbReference>
<dbReference type="GO" id="GO:0005886">
    <property type="term" value="C:plasma membrane"/>
    <property type="evidence" value="ECO:0007669"/>
    <property type="project" value="TreeGrafter"/>
</dbReference>
<dbReference type="PANTHER" id="PTHR45080">
    <property type="entry name" value="CONTACTIN 5"/>
    <property type="match status" value="1"/>
</dbReference>
<dbReference type="InterPro" id="IPR036116">
    <property type="entry name" value="FN3_sf"/>
</dbReference>
<protein>
    <submittedName>
        <fullName evidence="7">Uncharacterized protein</fullName>
    </submittedName>
</protein>
<dbReference type="GO" id="GO:0007156">
    <property type="term" value="P:homophilic cell adhesion via plasma membrane adhesion molecules"/>
    <property type="evidence" value="ECO:0007669"/>
    <property type="project" value="TreeGrafter"/>
</dbReference>
<dbReference type="EMBL" id="CAKOFQ010006948">
    <property type="protein sequence ID" value="CAH1983945.1"/>
    <property type="molecule type" value="Genomic_DNA"/>
</dbReference>
<dbReference type="SMART" id="SM00409">
    <property type="entry name" value="IG"/>
    <property type="match status" value="3"/>
</dbReference>
<evidence type="ECO:0000256" key="2">
    <source>
        <dbReference type="ARBA" id="ARBA00023157"/>
    </source>
</evidence>
<organism evidence="7 8">
    <name type="scientific">Acanthoscelides obtectus</name>
    <name type="common">Bean weevil</name>
    <name type="synonym">Bruchus obtectus</name>
    <dbReference type="NCBI Taxonomy" id="200917"/>
    <lineage>
        <taxon>Eukaryota</taxon>
        <taxon>Metazoa</taxon>
        <taxon>Ecdysozoa</taxon>
        <taxon>Arthropoda</taxon>
        <taxon>Hexapoda</taxon>
        <taxon>Insecta</taxon>
        <taxon>Pterygota</taxon>
        <taxon>Neoptera</taxon>
        <taxon>Endopterygota</taxon>
        <taxon>Coleoptera</taxon>
        <taxon>Polyphaga</taxon>
        <taxon>Cucujiformia</taxon>
        <taxon>Chrysomeloidea</taxon>
        <taxon>Chrysomelidae</taxon>
        <taxon>Bruchinae</taxon>
        <taxon>Bruchini</taxon>
        <taxon>Acanthoscelides</taxon>
    </lineage>
</organism>
<keyword evidence="2" id="KW-1015">Disulfide bond</keyword>
<dbReference type="InterPro" id="IPR013783">
    <property type="entry name" value="Ig-like_fold"/>
</dbReference>
<dbReference type="InterPro" id="IPR013151">
    <property type="entry name" value="Immunoglobulin_dom"/>
</dbReference>
<name>A0A9P0L278_ACAOB</name>
<keyword evidence="1 4" id="KW-0732">Signal</keyword>
<proteinExistence type="predicted"/>
<sequence>MFTKRSILLLVILFFLPDLSSSAKHSSAPPTEENNAINHIFLSQESATVRPGRTLAIACKAQGHVQWRSPSGAKLGPRTRPVVREFIAMGKVLIFNDTRAADAGNYTCVANGTQKVFSLTVAEALHCKHCQEVQTGKEGQTITLKCGLKCGEDEGSVIWNVVENENYIELLPPKYQRVTDDLKISNLRPKDARKEYVCLVPGKLGEIQNCRIRLKVQHKPYFKEELRREELPNRTLGSTSSGKLYVADNEIYIEDGELVNLTCEVQAEPGAKFDWFAVDRNNRTKKLGNALTVNGTLSILEVRKSDAASESYKCMAWNPHGRLEKSFNLHLGFRPDPPLSLDLVNATSDSLELKLDVEEDIEALPAVLFIMYRKVDSDQWEELETNVNNGSVVLENLDAGTKYGIKAAMRNIVGLSNFTDFVFFQTLPSSASSTASILSVVIFLSVLHTLHTVGVVS</sequence>
<dbReference type="PROSITE" id="PS50853">
    <property type="entry name" value="FN3"/>
    <property type="match status" value="1"/>
</dbReference>
<accession>A0A9P0L278</accession>
<dbReference type="SUPFAM" id="SSF49265">
    <property type="entry name" value="Fibronectin type III"/>
    <property type="match status" value="1"/>
</dbReference>